<evidence type="ECO:0000313" key="2">
    <source>
        <dbReference type="EMBL" id="KAE8995699.1"/>
    </source>
</evidence>
<comment type="caution">
    <text evidence="2">The sequence shown here is derived from an EMBL/GenBank/DDBJ whole genome shotgun (WGS) entry which is preliminary data.</text>
</comment>
<dbReference type="AlphaFoldDB" id="A0A6A3JL37"/>
<dbReference type="InterPro" id="IPR036397">
    <property type="entry name" value="RNaseH_sf"/>
</dbReference>
<feature type="domain" description="RNase H type-1" evidence="1">
    <location>
        <begin position="93"/>
        <end position="176"/>
    </location>
</feature>
<sequence length="232" mass="25484">MGHQDVTRDITGGADAALRRQISSALCKTLGADWAGQVKVAPRRGCCYVVFFAGGARGAPAVVTSSTVIVRVDLLSGTFETQYITSTLHEGRGLTARKAAQLGLLRGLRHCMHKSWGPVHVVGDDTEILRQQTSRRPPRAATLRDTFWKIRRTADATVVVSWAQQNRDQNRTADGFMRLARTTERSMECYAAIPQQSSTKWAYLADRLQEDVAQWIAVRETPSSSEGAEGPV</sequence>
<protein>
    <recommendedName>
        <fullName evidence="1">RNase H type-1 domain-containing protein</fullName>
    </recommendedName>
</protein>
<dbReference type="EMBL" id="QXFV01001932">
    <property type="protein sequence ID" value="KAE8995699.1"/>
    <property type="molecule type" value="Genomic_DNA"/>
</dbReference>
<dbReference type="Proteomes" id="UP000429607">
    <property type="component" value="Unassembled WGS sequence"/>
</dbReference>
<organism evidence="2 3">
    <name type="scientific">Phytophthora rubi</name>
    <dbReference type="NCBI Taxonomy" id="129364"/>
    <lineage>
        <taxon>Eukaryota</taxon>
        <taxon>Sar</taxon>
        <taxon>Stramenopiles</taxon>
        <taxon>Oomycota</taxon>
        <taxon>Peronosporomycetes</taxon>
        <taxon>Peronosporales</taxon>
        <taxon>Peronosporaceae</taxon>
        <taxon>Phytophthora</taxon>
    </lineage>
</organism>
<evidence type="ECO:0000313" key="3">
    <source>
        <dbReference type="Proteomes" id="UP000429607"/>
    </source>
</evidence>
<dbReference type="Pfam" id="PF13456">
    <property type="entry name" value="RVT_3"/>
    <property type="match status" value="1"/>
</dbReference>
<name>A0A6A3JL37_9STRA</name>
<evidence type="ECO:0000259" key="1">
    <source>
        <dbReference type="Pfam" id="PF13456"/>
    </source>
</evidence>
<accession>A0A6A3JL37</accession>
<dbReference type="InterPro" id="IPR002156">
    <property type="entry name" value="RNaseH_domain"/>
</dbReference>
<gene>
    <name evidence="2" type="ORF">PR001_g20061</name>
</gene>
<reference evidence="2 3" key="1">
    <citation type="submission" date="2018-09" db="EMBL/GenBank/DDBJ databases">
        <title>Genomic investigation of the strawberry pathogen Phytophthora fragariae indicates pathogenicity is determined by transcriptional variation in three key races.</title>
        <authorList>
            <person name="Adams T.M."/>
            <person name="Armitage A.D."/>
            <person name="Sobczyk M.K."/>
            <person name="Bates H.J."/>
            <person name="Dunwell J.M."/>
            <person name="Nellist C.F."/>
            <person name="Harrison R.J."/>
        </authorList>
    </citation>
    <scope>NUCLEOTIDE SEQUENCE [LARGE SCALE GENOMIC DNA]</scope>
    <source>
        <strain evidence="2 3">SCRP249</strain>
    </source>
</reference>
<proteinExistence type="predicted"/>
<dbReference type="GO" id="GO:0004523">
    <property type="term" value="F:RNA-DNA hybrid ribonuclease activity"/>
    <property type="evidence" value="ECO:0007669"/>
    <property type="project" value="InterPro"/>
</dbReference>
<dbReference type="Gene3D" id="3.30.420.10">
    <property type="entry name" value="Ribonuclease H-like superfamily/Ribonuclease H"/>
    <property type="match status" value="1"/>
</dbReference>
<dbReference type="GO" id="GO:0003676">
    <property type="term" value="F:nucleic acid binding"/>
    <property type="evidence" value="ECO:0007669"/>
    <property type="project" value="InterPro"/>
</dbReference>